<dbReference type="InterPro" id="IPR015914">
    <property type="entry name" value="PAPs_N"/>
</dbReference>
<dbReference type="InterPro" id="IPR008963">
    <property type="entry name" value="Purple_acid_Pase-like_N"/>
</dbReference>
<keyword evidence="2" id="KW-0812">Transmembrane</keyword>
<dbReference type="InterPro" id="IPR029052">
    <property type="entry name" value="Metallo-depent_PP-like"/>
</dbReference>
<name>A0ABR6B8W6_9PSEU</name>
<gene>
    <name evidence="5" type="ORF">BC739_000509</name>
</gene>
<dbReference type="InterPro" id="IPR039331">
    <property type="entry name" value="PAPs-like"/>
</dbReference>
<dbReference type="Gene3D" id="3.60.21.10">
    <property type="match status" value="1"/>
</dbReference>
<protein>
    <submittedName>
        <fullName evidence="5">3',5'-cyclic AMP phosphodiesterase CpdA</fullName>
    </submittedName>
</protein>
<evidence type="ECO:0000259" key="3">
    <source>
        <dbReference type="Pfam" id="PF00149"/>
    </source>
</evidence>
<dbReference type="SUPFAM" id="SSF56300">
    <property type="entry name" value="Metallo-dependent phosphatases"/>
    <property type="match status" value="1"/>
</dbReference>
<feature type="domain" description="Purple acid phosphatase N-terminal" evidence="4">
    <location>
        <begin position="85"/>
        <end position="199"/>
    </location>
</feature>
<dbReference type="RefSeq" id="WP_025359067.1">
    <property type="nucleotide sequence ID" value="NZ_BAAABQ010000046.1"/>
</dbReference>
<keyword evidence="2" id="KW-1133">Transmembrane helix</keyword>
<evidence type="ECO:0000256" key="2">
    <source>
        <dbReference type="SAM" id="Phobius"/>
    </source>
</evidence>
<comment type="caution">
    <text evidence="5">The sequence shown here is derived from an EMBL/GenBank/DDBJ whole genome shotgun (WGS) entry which is preliminary data.</text>
</comment>
<evidence type="ECO:0000313" key="6">
    <source>
        <dbReference type="Proteomes" id="UP000517916"/>
    </source>
</evidence>
<dbReference type="PANTHER" id="PTHR22953:SF153">
    <property type="entry name" value="PURPLE ACID PHOSPHATASE"/>
    <property type="match status" value="1"/>
</dbReference>
<dbReference type="PROSITE" id="PS51318">
    <property type="entry name" value="TAT"/>
    <property type="match status" value="1"/>
</dbReference>
<reference evidence="5 6" key="1">
    <citation type="submission" date="2020-08" db="EMBL/GenBank/DDBJ databases">
        <title>Genomic Encyclopedia of Archaeal and Bacterial Type Strains, Phase II (KMG-II): from individual species to whole genera.</title>
        <authorList>
            <person name="Goeker M."/>
        </authorList>
    </citation>
    <scope>NUCLEOTIDE SEQUENCE [LARGE SCALE GENOMIC DNA]</scope>
    <source>
        <strain evidence="5 6">DSM 43850</strain>
    </source>
</reference>
<evidence type="ECO:0000256" key="1">
    <source>
        <dbReference type="ARBA" id="ARBA00022729"/>
    </source>
</evidence>
<sequence length="542" mass="59485">MSETPRRRRSRTSRDPANQPCLAEQYDDAMRRYSRRNIFRIGAMGGAALTAGGVLVPNAAAAASPFAVPTVLLNAETVAGSALRPFGRHLAYGADPSRTLVVSWQTPAKVSAPYLRFGTVPGEFGEAVPAEVRALTSDLAWQKPDHTFSPHLGKAVTQYYLHVRLDNLLPGTTYYYVVGHQGYDPTTSGRIGEVATFRTAPTPASKNGFSFTAFGDQGVGYNALATNSLIADLAPQFHLAMGDMSYALNGEGGHPAEDVYDARKWDSFFAQNEPIAAEIPWMVALGNHEMEGWYDYHGYGGMRARFTMPDNAWDGSTCIYSWRYQNVGLISLDGNDICYNSPSNLNYTEGKQLNWLKAQLGKFRGDPTIDFIIVYCHQCTYSTSSSNGAELGAQEKWAPLFDQYQVDLVLNGHNHVYERTDPIRAGKGRKKAAIQSTVNSATDGTTYITAGGGGESINKWVDSKIDDSYYGHVKDATATMRFDEENGEEHQVKVTWSRVRYRGYSLVAVDVTPAANGTPAQLKVRALTEKGTLVDEITVRRS</sequence>
<dbReference type="Pfam" id="PF00149">
    <property type="entry name" value="Metallophos"/>
    <property type="match status" value="1"/>
</dbReference>
<dbReference type="SUPFAM" id="SSF49363">
    <property type="entry name" value="Purple acid phosphatase, N-terminal domain"/>
    <property type="match status" value="1"/>
</dbReference>
<dbReference type="InterPro" id="IPR006311">
    <property type="entry name" value="TAT_signal"/>
</dbReference>
<keyword evidence="6" id="KW-1185">Reference proteome</keyword>
<dbReference type="Pfam" id="PF16656">
    <property type="entry name" value="Pur_ac_phosph_N"/>
    <property type="match status" value="1"/>
</dbReference>
<dbReference type="Gene3D" id="2.60.40.380">
    <property type="entry name" value="Purple acid phosphatase-like, N-terminal"/>
    <property type="match status" value="1"/>
</dbReference>
<proteinExistence type="predicted"/>
<evidence type="ECO:0000313" key="5">
    <source>
        <dbReference type="EMBL" id="MBA8923312.1"/>
    </source>
</evidence>
<accession>A0ABR6B8W6</accession>
<feature type="domain" description="Calcineurin-like phosphoesterase" evidence="3">
    <location>
        <begin position="258"/>
        <end position="417"/>
    </location>
</feature>
<keyword evidence="1" id="KW-0732">Signal</keyword>
<evidence type="ECO:0000259" key="4">
    <source>
        <dbReference type="Pfam" id="PF16656"/>
    </source>
</evidence>
<dbReference type="InterPro" id="IPR004843">
    <property type="entry name" value="Calcineurin-like_PHP"/>
</dbReference>
<organism evidence="5 6">
    <name type="scientific">Kutzneria viridogrisea</name>
    <dbReference type="NCBI Taxonomy" id="47990"/>
    <lineage>
        <taxon>Bacteria</taxon>
        <taxon>Bacillati</taxon>
        <taxon>Actinomycetota</taxon>
        <taxon>Actinomycetes</taxon>
        <taxon>Pseudonocardiales</taxon>
        <taxon>Pseudonocardiaceae</taxon>
        <taxon>Kutzneria</taxon>
    </lineage>
</organism>
<dbReference type="Proteomes" id="UP000517916">
    <property type="component" value="Unassembled WGS sequence"/>
</dbReference>
<keyword evidence="2" id="KW-0472">Membrane</keyword>
<dbReference type="EMBL" id="JACJID010000001">
    <property type="protein sequence ID" value="MBA8923312.1"/>
    <property type="molecule type" value="Genomic_DNA"/>
</dbReference>
<dbReference type="PANTHER" id="PTHR22953">
    <property type="entry name" value="ACID PHOSPHATASE RELATED"/>
    <property type="match status" value="1"/>
</dbReference>
<feature type="transmembrane region" description="Helical" evidence="2">
    <location>
        <begin position="38"/>
        <end position="56"/>
    </location>
</feature>